<protein>
    <submittedName>
        <fullName evidence="2">Uncharacterized protein</fullName>
    </submittedName>
</protein>
<sequence length="229" mass="25219">MILRISRLRSLACHKPLHRRRVAVYGLNMSFFDDFPEPPAQPRQPQPIRPGWFGPPSDELPGIAHGGFVHKSARTVIVLKLVEVYSTGCVLDVVWSVLRGNESDQEWREIVEESYNHPRSSLDTRTGLQLGVAMADGRKAVAAVHGPSAFEDTDDFTGPVLTTLGGGGGSNNAEFVQFTGRYWLWPLPVEGDTTLVAQWDALGIPESSLVLPGADLAQALESVRKYWTE</sequence>
<feature type="region of interest" description="Disordered" evidence="1">
    <location>
        <begin position="36"/>
        <end position="55"/>
    </location>
</feature>
<reference evidence="2 3" key="1">
    <citation type="journal article" date="2006" name="PLoS Genet.">
        <title>Secrets of soil survival revealed by the genome sequence of Arthrobacter aurescens TC1.</title>
        <authorList>
            <person name="Mongodin E.F."/>
            <person name="Shapir N."/>
            <person name="Daugherty S.C."/>
            <person name="DeBoy R.T."/>
            <person name="Emerson J.B."/>
            <person name="Shvartzbeyn A."/>
            <person name="Radune D."/>
            <person name="Vamathevan J."/>
            <person name="Riggs F."/>
            <person name="Grinberg V."/>
            <person name="Khouri H."/>
            <person name="Wackett L.P."/>
            <person name="Nelson K.E."/>
            <person name="Sadowsky M.J."/>
        </authorList>
    </citation>
    <scope>NUCLEOTIDE SEQUENCE [LARGE SCALE GENOMIC DNA]</scope>
    <source>
        <strain evidence="2 3">TC1</strain>
    </source>
</reference>
<keyword evidence="3" id="KW-1185">Reference proteome</keyword>
<name>A1R9A4_PAEAT</name>
<dbReference type="HOGENOM" id="CLU_1207810_0_0_11"/>
<dbReference type="Proteomes" id="UP000000637">
    <property type="component" value="Chromosome"/>
</dbReference>
<dbReference type="eggNOG" id="ENOG50330KC">
    <property type="taxonomic scope" value="Bacteria"/>
</dbReference>
<feature type="compositionally biased region" description="Pro residues" evidence="1">
    <location>
        <begin position="37"/>
        <end position="48"/>
    </location>
</feature>
<gene>
    <name evidence="2" type="ordered locus">AAur_3116</name>
</gene>
<evidence type="ECO:0000256" key="1">
    <source>
        <dbReference type="SAM" id="MobiDB-lite"/>
    </source>
</evidence>
<accession>A1R9A4</accession>
<dbReference type="STRING" id="290340.AAur_3116"/>
<evidence type="ECO:0000313" key="3">
    <source>
        <dbReference type="Proteomes" id="UP000000637"/>
    </source>
</evidence>
<dbReference type="OrthoDB" id="5186655at2"/>
<evidence type="ECO:0000313" key="2">
    <source>
        <dbReference type="EMBL" id="ABM09843.1"/>
    </source>
</evidence>
<proteinExistence type="predicted"/>
<dbReference type="AlphaFoldDB" id="A1R9A4"/>
<dbReference type="KEGG" id="aau:AAur_3116"/>
<dbReference type="EMBL" id="CP000474">
    <property type="protein sequence ID" value="ABM09843.1"/>
    <property type="molecule type" value="Genomic_DNA"/>
</dbReference>
<organism evidence="2 3">
    <name type="scientific">Paenarthrobacter aurescens (strain TC1)</name>
    <dbReference type="NCBI Taxonomy" id="290340"/>
    <lineage>
        <taxon>Bacteria</taxon>
        <taxon>Bacillati</taxon>
        <taxon>Actinomycetota</taxon>
        <taxon>Actinomycetes</taxon>
        <taxon>Micrococcales</taxon>
        <taxon>Micrococcaceae</taxon>
        <taxon>Paenarthrobacter</taxon>
    </lineage>
</organism>